<evidence type="ECO:0000313" key="2">
    <source>
        <dbReference type="EMBL" id="BDM69978.1"/>
    </source>
</evidence>
<name>A0ABM7ZUC3_STRNI</name>
<organism evidence="2 3">
    <name type="scientific">Streptomyces nigrescens</name>
    <dbReference type="NCBI Taxonomy" id="1920"/>
    <lineage>
        <taxon>Bacteria</taxon>
        <taxon>Bacillati</taxon>
        <taxon>Actinomycetota</taxon>
        <taxon>Actinomycetes</taxon>
        <taxon>Kitasatosporales</taxon>
        <taxon>Streptomycetaceae</taxon>
        <taxon>Streptomyces</taxon>
    </lineage>
</organism>
<feature type="region of interest" description="Disordered" evidence="1">
    <location>
        <begin position="1"/>
        <end position="53"/>
    </location>
</feature>
<sequence>MQDREEHNGEEQGGRGRSAAAGGDGVAQRAPYFTGRQHDDGPPSWGGTDRSRYLDQRSNRYRWNRLVEVQSQRHRMTLVLLSFHD</sequence>
<reference evidence="2" key="1">
    <citation type="submission" date="2022-06" db="EMBL/GenBank/DDBJ databases">
        <title>Complete genome sequence of Streptomyces nigrescens HEK616.</title>
        <authorList>
            <person name="Asamizu S."/>
            <person name="Onaka H."/>
        </authorList>
    </citation>
    <scope>NUCLEOTIDE SEQUENCE</scope>
    <source>
        <strain evidence="2">HEK616</strain>
    </source>
</reference>
<accession>A0ABM7ZUC3</accession>
<protein>
    <submittedName>
        <fullName evidence="2">Uncharacterized protein</fullName>
    </submittedName>
</protein>
<gene>
    <name evidence="2" type="ORF">HEK616_34650</name>
</gene>
<evidence type="ECO:0000313" key="3">
    <source>
        <dbReference type="Proteomes" id="UP001059597"/>
    </source>
</evidence>
<dbReference type="RefSeq" id="WP_261953802.1">
    <property type="nucleotide sequence ID" value="NZ_AP026073.1"/>
</dbReference>
<proteinExistence type="predicted"/>
<dbReference type="Proteomes" id="UP001059597">
    <property type="component" value="Chromosome"/>
</dbReference>
<dbReference type="EMBL" id="AP026073">
    <property type="protein sequence ID" value="BDM69978.1"/>
    <property type="molecule type" value="Genomic_DNA"/>
</dbReference>
<evidence type="ECO:0000256" key="1">
    <source>
        <dbReference type="SAM" id="MobiDB-lite"/>
    </source>
</evidence>
<feature type="compositionally biased region" description="Basic and acidic residues" evidence="1">
    <location>
        <begin position="1"/>
        <end position="14"/>
    </location>
</feature>
<keyword evidence="3" id="KW-1185">Reference proteome</keyword>